<accession>A0A1I3J794</accession>
<sequence length="307" mass="32759">MPVQRGIAIVRRNAPHGQKTLDIAIHLGAHCTDEDLILRTLADNAPLMARNGVALPAPNKARPALRKALQAGGNLVPGMGNPLVGELLDGHDGSRMVLSYEGFLGTYATVLSGPSMYPAAGQRCTMLRDLFPGHAVSFFLALRNPATLIPALFEASSVTDFGAFVNGHDLSAITWSEPIAAIRAACPEVPLTVWCNEDLPMIWTDVLEAISGVEGPKIGDLAILEQIMTDPGIARLKTYLADNPPANSATRRKVITAFLGKYADDSKVAPEIAQPGWTDEMIAGLSNLYEQDVARVKAMGDITFIAP</sequence>
<evidence type="ECO:0000313" key="1">
    <source>
        <dbReference type="EMBL" id="SFI56211.1"/>
    </source>
</evidence>
<dbReference type="Proteomes" id="UP000199110">
    <property type="component" value="Unassembled WGS sequence"/>
</dbReference>
<keyword evidence="2" id="KW-1185">Reference proteome</keyword>
<dbReference type="EMBL" id="FORA01000001">
    <property type="protein sequence ID" value="SFI56211.1"/>
    <property type="molecule type" value="Genomic_DNA"/>
</dbReference>
<gene>
    <name evidence="1" type="ORF">SAMN04488095_1237</name>
</gene>
<dbReference type="STRING" id="390807.SAMN04488095_1237"/>
<organism evidence="1 2">
    <name type="scientific">Jannaschia pohangensis</name>
    <dbReference type="NCBI Taxonomy" id="390807"/>
    <lineage>
        <taxon>Bacteria</taxon>
        <taxon>Pseudomonadati</taxon>
        <taxon>Pseudomonadota</taxon>
        <taxon>Alphaproteobacteria</taxon>
        <taxon>Rhodobacterales</taxon>
        <taxon>Roseobacteraceae</taxon>
        <taxon>Jannaschia</taxon>
    </lineage>
</organism>
<evidence type="ECO:0000313" key="2">
    <source>
        <dbReference type="Proteomes" id="UP000199110"/>
    </source>
</evidence>
<dbReference type="AlphaFoldDB" id="A0A1I3J794"/>
<protein>
    <submittedName>
        <fullName evidence="1">Uncharacterized protein</fullName>
    </submittedName>
</protein>
<reference evidence="1 2" key="1">
    <citation type="submission" date="2016-10" db="EMBL/GenBank/DDBJ databases">
        <authorList>
            <person name="de Groot N.N."/>
        </authorList>
    </citation>
    <scope>NUCLEOTIDE SEQUENCE [LARGE SCALE GENOMIC DNA]</scope>
    <source>
        <strain evidence="1 2">DSM 19073</strain>
    </source>
</reference>
<name>A0A1I3J794_9RHOB</name>
<proteinExistence type="predicted"/>